<evidence type="ECO:0000256" key="5">
    <source>
        <dbReference type="ARBA" id="ARBA00022989"/>
    </source>
</evidence>
<keyword evidence="5 8" id="KW-1133">Transmembrane helix</keyword>
<dbReference type="AlphaFoldDB" id="A0A853BX95"/>
<protein>
    <submittedName>
        <fullName evidence="9">Alpha-1,2-mannosyltransferase</fullName>
        <ecNumber evidence="9">2.4.1.-</ecNumber>
    </submittedName>
</protein>
<dbReference type="EC" id="2.4.1.-" evidence="9"/>
<dbReference type="Proteomes" id="UP000530424">
    <property type="component" value="Unassembled WGS sequence"/>
</dbReference>
<name>A0A853BX95_9ACTN</name>
<organism evidence="9 10">
    <name type="scientific">Nocardioides thalensis</name>
    <dbReference type="NCBI Taxonomy" id="1914755"/>
    <lineage>
        <taxon>Bacteria</taxon>
        <taxon>Bacillati</taxon>
        <taxon>Actinomycetota</taxon>
        <taxon>Actinomycetes</taxon>
        <taxon>Propionibacteriales</taxon>
        <taxon>Nocardioidaceae</taxon>
        <taxon>Nocardioides</taxon>
    </lineage>
</organism>
<feature type="transmembrane region" description="Helical" evidence="8">
    <location>
        <begin position="207"/>
        <end position="232"/>
    </location>
</feature>
<evidence type="ECO:0000256" key="6">
    <source>
        <dbReference type="ARBA" id="ARBA00023136"/>
    </source>
</evidence>
<evidence type="ECO:0000256" key="2">
    <source>
        <dbReference type="ARBA" id="ARBA00022475"/>
    </source>
</evidence>
<comment type="similarity">
    <text evidence="7">Belongs to the glycosyltransferase 87 family.</text>
</comment>
<feature type="transmembrane region" description="Helical" evidence="8">
    <location>
        <begin position="394"/>
        <end position="418"/>
    </location>
</feature>
<evidence type="ECO:0000256" key="3">
    <source>
        <dbReference type="ARBA" id="ARBA00022679"/>
    </source>
</evidence>
<keyword evidence="2" id="KW-1003">Cell membrane</keyword>
<keyword evidence="6 8" id="KW-0472">Membrane</keyword>
<sequence length="442" mass="46023">MTRWWPFGLALAAAGVAGVVLDQTRGLLDLEVYRYGGRAALDGLPLYGGRDPVTDLPFTYPPVAALLMAPLAVLPGVVASSLWTVLSVGALVAVVGIAVGEVGRRVRGPGPRDPASSGLGRSAARRRSVVARFFGRGAGASSRNRPEGAGSRDPGWACRPSSAAAVVGVAAACVVLEPVWLTLAFGQVNLLLMLLVVVDLLVPDRRWAGVLVGLAAGIKLTPLVFVVMLVLVGRRTAAGRAVGAFLVTVAVGFVVLPGTAWVFWSEAISDPGRVGGPAYAGNQSVYGALARLLDGEPPRVLWVAVAGVLAVGVLVVAARVWRSGDRVLGTGLAGLSMLVASPISWTHHWVWALLVGVALVARSWRWGLAWAAVFVAAPGWWFPHGAEREHDWGLAAHVVGNAYLLAALVVAAWAAWWVRPGSGGRGRDAVTGVDREHALDGA</sequence>
<evidence type="ECO:0000313" key="9">
    <source>
        <dbReference type="EMBL" id="NYI99693.1"/>
    </source>
</evidence>
<keyword evidence="4 8" id="KW-0812">Transmembrane</keyword>
<feature type="transmembrane region" description="Helical" evidence="8">
    <location>
        <begin position="179"/>
        <end position="201"/>
    </location>
</feature>
<comment type="caution">
    <text evidence="9">The sequence shown here is derived from an EMBL/GenBank/DDBJ whole genome shotgun (WGS) entry which is preliminary data.</text>
</comment>
<evidence type="ECO:0000256" key="4">
    <source>
        <dbReference type="ARBA" id="ARBA00022692"/>
    </source>
</evidence>
<keyword evidence="9" id="KW-0328">Glycosyltransferase</keyword>
<comment type="subcellular location">
    <subcellularLocation>
        <location evidence="1">Cell membrane</location>
        <topology evidence="1">Multi-pass membrane protein</topology>
    </subcellularLocation>
</comment>
<dbReference type="GO" id="GO:0005886">
    <property type="term" value="C:plasma membrane"/>
    <property type="evidence" value="ECO:0007669"/>
    <property type="project" value="UniProtKB-SubCell"/>
</dbReference>
<feature type="transmembrane region" description="Helical" evidence="8">
    <location>
        <begin position="77"/>
        <end position="99"/>
    </location>
</feature>
<dbReference type="GO" id="GO:0016758">
    <property type="term" value="F:hexosyltransferase activity"/>
    <property type="evidence" value="ECO:0007669"/>
    <property type="project" value="InterPro"/>
</dbReference>
<dbReference type="RefSeq" id="WP_179666311.1">
    <property type="nucleotide sequence ID" value="NZ_JACCFP010000001.1"/>
</dbReference>
<gene>
    <name evidence="9" type="ORF">HNR19_000392</name>
</gene>
<dbReference type="InterPro" id="IPR018584">
    <property type="entry name" value="GT87"/>
</dbReference>
<evidence type="ECO:0000256" key="7">
    <source>
        <dbReference type="ARBA" id="ARBA00024033"/>
    </source>
</evidence>
<feature type="transmembrane region" description="Helical" evidence="8">
    <location>
        <begin position="300"/>
        <end position="320"/>
    </location>
</feature>
<keyword evidence="3 9" id="KW-0808">Transferase</keyword>
<accession>A0A853BX95</accession>
<evidence type="ECO:0000313" key="10">
    <source>
        <dbReference type="Proteomes" id="UP000530424"/>
    </source>
</evidence>
<keyword evidence="10" id="KW-1185">Reference proteome</keyword>
<reference evidence="9 10" key="1">
    <citation type="submission" date="2020-07" db="EMBL/GenBank/DDBJ databases">
        <title>Sequencing the genomes of 1000 actinobacteria strains.</title>
        <authorList>
            <person name="Klenk H.-P."/>
        </authorList>
    </citation>
    <scope>NUCLEOTIDE SEQUENCE [LARGE SCALE GENOMIC DNA]</scope>
    <source>
        <strain evidence="9 10">DSM 103833</strain>
    </source>
</reference>
<proteinExistence type="inferred from homology"/>
<evidence type="ECO:0000256" key="1">
    <source>
        <dbReference type="ARBA" id="ARBA00004651"/>
    </source>
</evidence>
<dbReference type="Pfam" id="PF09594">
    <property type="entry name" value="GT87"/>
    <property type="match status" value="1"/>
</dbReference>
<feature type="transmembrane region" description="Helical" evidence="8">
    <location>
        <begin position="327"/>
        <end position="344"/>
    </location>
</feature>
<dbReference type="EMBL" id="JACCFP010000001">
    <property type="protein sequence ID" value="NYI99693.1"/>
    <property type="molecule type" value="Genomic_DNA"/>
</dbReference>
<feature type="transmembrane region" description="Helical" evidence="8">
    <location>
        <begin position="364"/>
        <end position="382"/>
    </location>
</feature>
<evidence type="ECO:0000256" key="8">
    <source>
        <dbReference type="SAM" id="Phobius"/>
    </source>
</evidence>
<feature type="transmembrane region" description="Helical" evidence="8">
    <location>
        <begin position="244"/>
        <end position="264"/>
    </location>
</feature>